<keyword evidence="2" id="KW-0472">Membrane</keyword>
<keyword evidence="1" id="KW-0813">Transport</keyword>
<evidence type="ECO:0000313" key="3">
    <source>
        <dbReference type="Proteomes" id="UP000504608"/>
    </source>
</evidence>
<sequence>MRGLLTLYKICSQSSELVYSFIAFAFILALTQYVSDPSRPLEPFGTCLLLSVKQISCRKGVALIHIALGYITSNDKTAFNFGIFDDALTSGVVYSTDLICKLCYCCWWGLQNLSSLGQGLKTSQHIWEISFGSNDRPGQ</sequence>
<feature type="transmembrane region" description="Helical" evidence="2">
    <location>
        <begin position="17"/>
        <end position="34"/>
    </location>
</feature>
<dbReference type="OrthoDB" id="421226at2759"/>
<protein>
    <submittedName>
        <fullName evidence="4">Uncharacterized protein LOC111482946</fullName>
    </submittedName>
</protein>
<keyword evidence="1" id="KW-0407">Ion channel</keyword>
<dbReference type="GO" id="GO:0034220">
    <property type="term" value="P:monoatomic ion transmembrane transport"/>
    <property type="evidence" value="ECO:0007669"/>
    <property type="project" value="UniProtKB-KW"/>
</dbReference>
<evidence type="ECO:0000256" key="1">
    <source>
        <dbReference type="ARBA" id="ARBA00023303"/>
    </source>
</evidence>
<dbReference type="PANTHER" id="PTHR45651:SF36">
    <property type="entry name" value="CYCLIC NUCLEOTIDE-BINDING DOMAIN-CONTAINING PROTEIN"/>
    <property type="match status" value="1"/>
</dbReference>
<accession>A0A6J1J666</accession>
<dbReference type="GeneID" id="111482946"/>
<proteinExistence type="predicted"/>
<gene>
    <name evidence="4" type="primary">LOC111482946</name>
</gene>
<keyword evidence="2" id="KW-1133">Transmembrane helix</keyword>
<dbReference type="KEGG" id="cmax:111482946"/>
<dbReference type="RefSeq" id="XP_022984761.1">
    <property type="nucleotide sequence ID" value="XM_023128993.1"/>
</dbReference>
<dbReference type="AlphaFoldDB" id="A0A6J1J666"/>
<dbReference type="GO" id="GO:0016020">
    <property type="term" value="C:membrane"/>
    <property type="evidence" value="ECO:0007669"/>
    <property type="project" value="UniProtKB-SubCell"/>
</dbReference>
<organism evidence="3 4">
    <name type="scientific">Cucurbita maxima</name>
    <name type="common">Pumpkin</name>
    <name type="synonym">Winter squash</name>
    <dbReference type="NCBI Taxonomy" id="3661"/>
    <lineage>
        <taxon>Eukaryota</taxon>
        <taxon>Viridiplantae</taxon>
        <taxon>Streptophyta</taxon>
        <taxon>Embryophyta</taxon>
        <taxon>Tracheophyta</taxon>
        <taxon>Spermatophyta</taxon>
        <taxon>Magnoliopsida</taxon>
        <taxon>eudicotyledons</taxon>
        <taxon>Gunneridae</taxon>
        <taxon>Pentapetalae</taxon>
        <taxon>rosids</taxon>
        <taxon>fabids</taxon>
        <taxon>Cucurbitales</taxon>
        <taxon>Cucurbitaceae</taxon>
        <taxon>Cucurbiteae</taxon>
        <taxon>Cucurbita</taxon>
    </lineage>
</organism>
<evidence type="ECO:0000313" key="4">
    <source>
        <dbReference type="RefSeq" id="XP_022984761.1"/>
    </source>
</evidence>
<keyword evidence="1" id="KW-0406">Ion transport</keyword>
<dbReference type="Proteomes" id="UP000504608">
    <property type="component" value="Unplaced"/>
</dbReference>
<evidence type="ECO:0000256" key="2">
    <source>
        <dbReference type="SAM" id="Phobius"/>
    </source>
</evidence>
<reference evidence="4" key="1">
    <citation type="submission" date="2025-08" db="UniProtKB">
        <authorList>
            <consortium name="RefSeq"/>
        </authorList>
    </citation>
    <scope>IDENTIFICATION</scope>
    <source>
        <tissue evidence="4">Young leaves</tissue>
    </source>
</reference>
<keyword evidence="3" id="KW-1185">Reference proteome</keyword>
<name>A0A6J1J666_CUCMA</name>
<dbReference type="PANTHER" id="PTHR45651">
    <property type="entry name" value="CYCLIC NUCLEOTIDE-GATED ION CHANNEL 15-RELATED-RELATED"/>
    <property type="match status" value="1"/>
</dbReference>
<keyword evidence="2" id="KW-0812">Transmembrane</keyword>